<protein>
    <submittedName>
        <fullName evidence="1">Uncharacterized protein</fullName>
    </submittedName>
</protein>
<organism evidence="1 2">
    <name type="scientific">Escherichia coli</name>
    <dbReference type="NCBI Taxonomy" id="562"/>
    <lineage>
        <taxon>Bacteria</taxon>
        <taxon>Pseudomonadati</taxon>
        <taxon>Pseudomonadota</taxon>
        <taxon>Gammaproteobacteria</taxon>
        <taxon>Enterobacterales</taxon>
        <taxon>Enterobacteriaceae</taxon>
        <taxon>Escherichia</taxon>
    </lineage>
</organism>
<reference evidence="1 2" key="1">
    <citation type="submission" date="2016-12" db="EMBL/GenBank/DDBJ databases">
        <title>Real-Time Genomic Investigation Underlying the Public Health Response to a Shiga Toxin-Producing Escherichia Coli O26:H11 Outbreak in a Nursery.</title>
        <authorList>
            <person name="Ferdous M."/>
            <person name="Moran-Gilad J."/>
            <person name="Rossen J.W."/>
            <person name="Gdalevich M."/>
        </authorList>
    </citation>
    <scope>NUCLEOTIDE SEQUENCE [LARGE SCALE GENOMIC DNA]</scope>
    <source>
        <strain evidence="1 2">STEC 514-2</strain>
    </source>
</reference>
<comment type="caution">
    <text evidence="1">The sequence shown here is derived from an EMBL/GenBank/DDBJ whole genome shotgun (WGS) entry which is preliminary data.</text>
</comment>
<dbReference type="AlphaFoldDB" id="A0A2A2CG38"/>
<evidence type="ECO:0000313" key="2">
    <source>
        <dbReference type="Proteomes" id="UP000218543"/>
    </source>
</evidence>
<sequence length="93" mass="10234">MINRYGYLTELSGLLRDASNGMQNGAHMQSHCPTHLKGTLMRAAVALRGEAVQVVDSPGGKREVMDACGVHRVLTWHERVAIWLLGGKLEIRP</sequence>
<name>A0A2A2CG38_ECOLX</name>
<dbReference type="Proteomes" id="UP000218543">
    <property type="component" value="Unassembled WGS sequence"/>
</dbReference>
<gene>
    <name evidence="1" type="ORF">BTQ06_04560</name>
</gene>
<accession>A0A2A2CG38</accession>
<dbReference type="RefSeq" id="WP_095585971.1">
    <property type="nucleotide sequence ID" value="NZ_BFYG01000061.1"/>
</dbReference>
<dbReference type="EMBL" id="MRVZ01000012">
    <property type="protein sequence ID" value="PAU25764.1"/>
    <property type="molecule type" value="Genomic_DNA"/>
</dbReference>
<proteinExistence type="predicted"/>
<evidence type="ECO:0000313" key="1">
    <source>
        <dbReference type="EMBL" id="PAU25764.1"/>
    </source>
</evidence>